<evidence type="ECO:0000313" key="3">
    <source>
        <dbReference type="Proteomes" id="UP000019241"/>
    </source>
</evidence>
<dbReference type="AlphaFoldDB" id="W7CWY8"/>
<evidence type="ECO:0000313" key="2">
    <source>
        <dbReference type="EMBL" id="EUJ44054.1"/>
    </source>
</evidence>
<organism evidence="2 3">
    <name type="scientific">Listeria fleischmannii FSL S10-1203</name>
    <dbReference type="NCBI Taxonomy" id="1265822"/>
    <lineage>
        <taxon>Bacteria</taxon>
        <taxon>Bacillati</taxon>
        <taxon>Bacillota</taxon>
        <taxon>Bacilli</taxon>
        <taxon>Bacillales</taxon>
        <taxon>Listeriaceae</taxon>
        <taxon>Listeria</taxon>
    </lineage>
</organism>
<dbReference type="PATRIC" id="fig|1265822.4.peg.4135"/>
<reference evidence="2 3" key="1">
    <citation type="submission" date="2012-12" db="EMBL/GenBank/DDBJ databases">
        <title>Novel taxa of Listeriaceae from agricultural environments in the United States.</title>
        <authorList>
            <person name="den Bakker H.C."/>
            <person name="Allred A."/>
            <person name="Warchocki S."/>
            <person name="Wright E.M."/>
            <person name="Burrell A."/>
            <person name="Nightingale K.K."/>
            <person name="Kephart D."/>
            <person name="Wiedmann M."/>
        </authorList>
    </citation>
    <scope>NUCLEOTIDE SEQUENCE [LARGE SCALE GENOMIC DNA]</scope>
    <source>
        <strain evidence="2 3">FSL S10-1203</strain>
    </source>
</reference>
<feature type="region of interest" description="Disordered" evidence="1">
    <location>
        <begin position="1"/>
        <end position="20"/>
    </location>
</feature>
<name>W7CWY8_9LIST</name>
<protein>
    <submittedName>
        <fullName evidence="2">Uncharacterized protein</fullName>
    </submittedName>
</protein>
<comment type="caution">
    <text evidence="2">The sequence shown here is derived from an EMBL/GenBank/DDBJ whole genome shotgun (WGS) entry which is preliminary data.</text>
</comment>
<sequence length="209" mass="24366">MSKKEGETMAAKKRGRKSKYESCVKPRLYEIEKWSRDGCTEAEMCVRLGVSETSFNDYKTKFPELTESLKEGKAVADYRVEDALYKRAVGFSYVEDIYITEKMDSEERDEYVSDKMELFDLENPNATQEQRWAYMNSLPKVKKVLDRSVVKTVAPDTTAAIFWLKNRNPSHWRDKQNIEHTGEIKAVNPYENLTEEELRRLAYGNDNTS</sequence>
<dbReference type="EMBL" id="AODM01000089">
    <property type="protein sequence ID" value="EUJ44054.1"/>
    <property type="molecule type" value="Genomic_DNA"/>
</dbReference>
<proteinExistence type="predicted"/>
<evidence type="ECO:0000256" key="1">
    <source>
        <dbReference type="SAM" id="MobiDB-lite"/>
    </source>
</evidence>
<gene>
    <name evidence="2" type="ORF">MCOL2_20216</name>
</gene>
<dbReference type="Proteomes" id="UP000019241">
    <property type="component" value="Unassembled WGS sequence"/>
</dbReference>
<accession>W7CWY8</accession>